<keyword evidence="3 6" id="KW-0067">ATP-binding</keyword>
<feature type="domain" description="Amidase" evidence="7">
    <location>
        <begin position="24"/>
        <end position="467"/>
    </location>
</feature>
<evidence type="ECO:0000256" key="3">
    <source>
        <dbReference type="ARBA" id="ARBA00022840"/>
    </source>
</evidence>
<dbReference type="InterPro" id="IPR000120">
    <property type="entry name" value="Amidase"/>
</dbReference>
<name>A0A1H3B9W1_9FIRM</name>
<dbReference type="InterPro" id="IPR036928">
    <property type="entry name" value="AS_sf"/>
</dbReference>
<dbReference type="NCBIfam" id="TIGR00132">
    <property type="entry name" value="gatA"/>
    <property type="match status" value="1"/>
</dbReference>
<keyword evidence="8" id="KW-0808">Transferase</keyword>
<dbReference type="GO" id="GO:0006412">
    <property type="term" value="P:translation"/>
    <property type="evidence" value="ECO:0007669"/>
    <property type="project" value="UniProtKB-UniRule"/>
</dbReference>
<evidence type="ECO:0000256" key="6">
    <source>
        <dbReference type="HAMAP-Rule" id="MF_00120"/>
    </source>
</evidence>
<accession>A0A1H3B9W1</accession>
<dbReference type="Proteomes" id="UP000198828">
    <property type="component" value="Unassembled WGS sequence"/>
</dbReference>
<dbReference type="GO" id="GO:0005524">
    <property type="term" value="F:ATP binding"/>
    <property type="evidence" value="ECO:0007669"/>
    <property type="project" value="UniProtKB-KW"/>
</dbReference>
<dbReference type="EMBL" id="FNNG01000010">
    <property type="protein sequence ID" value="SDX38421.1"/>
    <property type="molecule type" value="Genomic_DNA"/>
</dbReference>
<comment type="similarity">
    <text evidence="6">Belongs to the amidase family. GatA subfamily.</text>
</comment>
<dbReference type="GO" id="GO:0030956">
    <property type="term" value="C:glutamyl-tRNA(Gln) amidotransferase complex"/>
    <property type="evidence" value="ECO:0007669"/>
    <property type="project" value="InterPro"/>
</dbReference>
<gene>
    <name evidence="6" type="primary">gatA</name>
    <name evidence="8" type="ORF">SAMN05660923_02206</name>
</gene>
<sequence length="483" mass="52904">MEIVKLSAVEIREKILKKELSAVEVVKAYLNRIEEIDKDINAFISVYNGEALKAAERVDEKVKNGEELGTLAGIPIAIKDNIVMKGVRTTCGSKMLENFISPYDATVVERIRNQNGIIIGKTNMDEFAMGSTNETSFFGPTKNPINTKLVPGGSSGGSASAVKANEVALSLGTDTGGSIRQPAAYCDVVGIKPSYGLVSRYGVIPLANTLDAVGVFGRYVADAALMLASIAGYDKKDSTSYENPVDLTFERNLEPSEYVKGMRIGIPKEIYIDELDESLIGKMGKVIGVFESLGADVEEISLPHFKYGLSTYHVICRAETSSNMARFDGIRYGHRAKEYKSVDELYKNSRTKAFGKEVKRRILMGTYYLSIGHGRDYYEKALKMRTLIIDDFNEVFKDYDVILTPTSPILPFKIGKLKDEFTVKDFTSIFAVPVNLAGLCAMSIPCGYVDGLPAGLQIIGDRYKEMNIIKAGLALEGGIKNGI</sequence>
<comment type="catalytic activity">
    <reaction evidence="6">
        <text>L-glutamyl-tRNA(Gln) + L-glutamine + ATP + H2O = L-glutaminyl-tRNA(Gln) + L-glutamate + ADP + phosphate + H(+)</text>
        <dbReference type="Rhea" id="RHEA:17521"/>
        <dbReference type="Rhea" id="RHEA-COMP:9681"/>
        <dbReference type="Rhea" id="RHEA-COMP:9684"/>
        <dbReference type="ChEBI" id="CHEBI:15377"/>
        <dbReference type="ChEBI" id="CHEBI:15378"/>
        <dbReference type="ChEBI" id="CHEBI:29985"/>
        <dbReference type="ChEBI" id="CHEBI:30616"/>
        <dbReference type="ChEBI" id="CHEBI:43474"/>
        <dbReference type="ChEBI" id="CHEBI:58359"/>
        <dbReference type="ChEBI" id="CHEBI:78520"/>
        <dbReference type="ChEBI" id="CHEBI:78521"/>
        <dbReference type="ChEBI" id="CHEBI:456216"/>
        <dbReference type="EC" id="6.3.5.7"/>
    </reaction>
</comment>
<evidence type="ECO:0000256" key="2">
    <source>
        <dbReference type="ARBA" id="ARBA00022741"/>
    </source>
</evidence>
<dbReference type="InterPro" id="IPR004412">
    <property type="entry name" value="GatA"/>
</dbReference>
<comment type="subunit">
    <text evidence="6">Heterotrimer of A, B and C subunits.</text>
</comment>
<dbReference type="GO" id="GO:0050567">
    <property type="term" value="F:glutaminyl-tRNA synthase (glutamine-hydrolyzing) activity"/>
    <property type="evidence" value="ECO:0007669"/>
    <property type="project" value="UniProtKB-UniRule"/>
</dbReference>
<keyword evidence="1 6" id="KW-0436">Ligase</keyword>
<reference evidence="8 9" key="1">
    <citation type="submission" date="2016-10" db="EMBL/GenBank/DDBJ databases">
        <authorList>
            <person name="de Groot N.N."/>
        </authorList>
    </citation>
    <scope>NUCLEOTIDE SEQUENCE [LARGE SCALE GENOMIC DNA]</scope>
    <source>
        <strain evidence="8 9">DSM 23310</strain>
    </source>
</reference>
<comment type="function">
    <text evidence="5 6">Allows the formation of correctly charged Gln-tRNA(Gln) through the transamidation of misacylated Glu-tRNA(Gln) in organisms which lack glutaminyl-tRNA synthetase. The reaction takes place in the presence of glutamine and ATP through an activated gamma-phospho-Glu-tRNA(Gln).</text>
</comment>
<feature type="active site" description="Charge relay system" evidence="6">
    <location>
        <position position="79"/>
    </location>
</feature>
<evidence type="ECO:0000313" key="9">
    <source>
        <dbReference type="Proteomes" id="UP000198828"/>
    </source>
</evidence>
<dbReference type="AlphaFoldDB" id="A0A1H3B9W1"/>
<keyword evidence="2 6" id="KW-0547">Nucleotide-binding</keyword>
<dbReference type="EC" id="6.3.5.7" evidence="6"/>
<dbReference type="InterPro" id="IPR023631">
    <property type="entry name" value="Amidase_dom"/>
</dbReference>
<organism evidence="8 9">
    <name type="scientific">Tepidimicrobium xylanilyticum</name>
    <dbReference type="NCBI Taxonomy" id="1123352"/>
    <lineage>
        <taxon>Bacteria</taxon>
        <taxon>Bacillati</taxon>
        <taxon>Bacillota</taxon>
        <taxon>Tissierellia</taxon>
        <taxon>Tissierellales</taxon>
        <taxon>Tepidimicrobiaceae</taxon>
        <taxon>Tepidimicrobium</taxon>
    </lineage>
</organism>
<evidence type="ECO:0000313" key="8">
    <source>
        <dbReference type="EMBL" id="SDX38421.1"/>
    </source>
</evidence>
<feature type="active site" description="Acyl-ester intermediate" evidence="6">
    <location>
        <position position="178"/>
    </location>
</feature>
<dbReference type="Pfam" id="PF01425">
    <property type="entry name" value="Amidase"/>
    <property type="match status" value="1"/>
</dbReference>
<feature type="active site" description="Charge relay system" evidence="6">
    <location>
        <position position="154"/>
    </location>
</feature>
<dbReference type="RefSeq" id="WP_093753660.1">
    <property type="nucleotide sequence ID" value="NZ_FNNG01000010.1"/>
</dbReference>
<protein>
    <recommendedName>
        <fullName evidence="6">Glutamyl-tRNA(Gln) amidotransferase subunit A</fullName>
        <shortName evidence="6">Glu-ADT subunit A</shortName>
        <ecNumber evidence="6">6.3.5.7</ecNumber>
    </recommendedName>
</protein>
<dbReference type="OrthoDB" id="9811471at2"/>
<evidence type="ECO:0000256" key="1">
    <source>
        <dbReference type="ARBA" id="ARBA00022598"/>
    </source>
</evidence>
<evidence type="ECO:0000256" key="5">
    <source>
        <dbReference type="ARBA" id="ARBA00025295"/>
    </source>
</evidence>
<dbReference type="PANTHER" id="PTHR11895">
    <property type="entry name" value="TRANSAMIDASE"/>
    <property type="match status" value="1"/>
</dbReference>
<dbReference type="Gene3D" id="3.90.1300.10">
    <property type="entry name" value="Amidase signature (AS) domain"/>
    <property type="match status" value="1"/>
</dbReference>
<evidence type="ECO:0000256" key="4">
    <source>
        <dbReference type="ARBA" id="ARBA00022917"/>
    </source>
</evidence>
<proteinExistence type="inferred from homology"/>
<keyword evidence="4 6" id="KW-0648">Protein biosynthesis</keyword>
<keyword evidence="9" id="KW-1185">Reference proteome</keyword>
<dbReference type="PANTHER" id="PTHR11895:SF151">
    <property type="entry name" value="GLUTAMYL-TRNA(GLN) AMIDOTRANSFERASE SUBUNIT A"/>
    <property type="match status" value="1"/>
</dbReference>
<dbReference type="SUPFAM" id="SSF75304">
    <property type="entry name" value="Amidase signature (AS) enzymes"/>
    <property type="match status" value="1"/>
</dbReference>
<evidence type="ECO:0000259" key="7">
    <source>
        <dbReference type="Pfam" id="PF01425"/>
    </source>
</evidence>
<dbReference type="GO" id="GO:0016740">
    <property type="term" value="F:transferase activity"/>
    <property type="evidence" value="ECO:0007669"/>
    <property type="project" value="UniProtKB-KW"/>
</dbReference>
<dbReference type="HAMAP" id="MF_00120">
    <property type="entry name" value="GatA"/>
    <property type="match status" value="1"/>
</dbReference>